<organism evidence="2 3">
    <name type="scientific">Paralvinella palmiformis</name>
    <dbReference type="NCBI Taxonomy" id="53620"/>
    <lineage>
        <taxon>Eukaryota</taxon>
        <taxon>Metazoa</taxon>
        <taxon>Spiralia</taxon>
        <taxon>Lophotrochozoa</taxon>
        <taxon>Annelida</taxon>
        <taxon>Polychaeta</taxon>
        <taxon>Sedentaria</taxon>
        <taxon>Canalipalpata</taxon>
        <taxon>Terebellida</taxon>
        <taxon>Terebelliformia</taxon>
        <taxon>Alvinellidae</taxon>
        <taxon>Paralvinella</taxon>
    </lineage>
</organism>
<reference evidence="2" key="1">
    <citation type="journal article" date="2023" name="Mol. Biol. Evol.">
        <title>Third-Generation Sequencing Reveals the Adaptive Role of the Epigenome in Three Deep-Sea Polychaetes.</title>
        <authorList>
            <person name="Perez M."/>
            <person name="Aroh O."/>
            <person name="Sun Y."/>
            <person name="Lan Y."/>
            <person name="Juniper S.K."/>
            <person name="Young C.R."/>
            <person name="Angers B."/>
            <person name="Qian P.Y."/>
        </authorList>
    </citation>
    <scope>NUCLEOTIDE SEQUENCE</scope>
    <source>
        <strain evidence="2">P08H-3</strain>
    </source>
</reference>
<evidence type="ECO:0000313" key="2">
    <source>
        <dbReference type="EMBL" id="KAK2139546.1"/>
    </source>
</evidence>
<dbReference type="Proteomes" id="UP001208570">
    <property type="component" value="Unassembled WGS sequence"/>
</dbReference>
<name>A0AAD9IRD8_9ANNE</name>
<dbReference type="EMBL" id="JAODUP010001724">
    <property type="protein sequence ID" value="KAK2139546.1"/>
    <property type="molecule type" value="Genomic_DNA"/>
</dbReference>
<accession>A0AAD9IRD8</accession>
<comment type="caution">
    <text evidence="2">The sequence shown here is derived from an EMBL/GenBank/DDBJ whole genome shotgun (WGS) entry which is preliminary data.</text>
</comment>
<protein>
    <submittedName>
        <fullName evidence="2">Uncharacterized protein</fullName>
    </submittedName>
</protein>
<gene>
    <name evidence="2" type="ORF">LSH36_1702g00029</name>
</gene>
<feature type="region of interest" description="Disordered" evidence="1">
    <location>
        <begin position="1"/>
        <end position="55"/>
    </location>
</feature>
<sequence>MWQDRPFAKFSTSAKVHHKPNGVRPQQRKGPDKSQLKQQGNVVRKVHHTQQTSEEDHHIWSLYRNQMEVNSINKPLVTVMINNPALKVLVTTGSSINLLDEETFKSVQKHPMLTEVPNPVIPMNIRGIFSAEISGNNATVSSTLYVTCEGKDNLIRVETDVLLGNVPKIFEVNKVRELISEKTTNSYSRLFDE</sequence>
<evidence type="ECO:0000256" key="1">
    <source>
        <dbReference type="SAM" id="MobiDB-lite"/>
    </source>
</evidence>
<proteinExistence type="predicted"/>
<keyword evidence="3" id="KW-1185">Reference proteome</keyword>
<dbReference type="CDD" id="cd00303">
    <property type="entry name" value="retropepsin_like"/>
    <property type="match status" value="1"/>
</dbReference>
<dbReference type="AlphaFoldDB" id="A0AAD9IRD8"/>
<evidence type="ECO:0000313" key="3">
    <source>
        <dbReference type="Proteomes" id="UP001208570"/>
    </source>
</evidence>